<evidence type="ECO:0000313" key="2">
    <source>
        <dbReference type="EMBL" id="SFI71736.1"/>
    </source>
</evidence>
<accession>A0A1I3KGX8</accession>
<reference evidence="2 3" key="1">
    <citation type="submission" date="2016-10" db="EMBL/GenBank/DDBJ databases">
        <authorList>
            <person name="de Groot N.N."/>
        </authorList>
    </citation>
    <scope>NUCLEOTIDE SEQUENCE [LARGE SCALE GENOMIC DNA]</scope>
    <source>
        <strain evidence="2 3">RK1</strain>
    </source>
</reference>
<keyword evidence="1" id="KW-0732">Signal</keyword>
<dbReference type="OrthoDB" id="9791261at2"/>
<keyword evidence="3" id="KW-1185">Reference proteome</keyword>
<dbReference type="RefSeq" id="WP_090626881.1">
    <property type="nucleotide sequence ID" value="NZ_FOQO01000005.1"/>
</dbReference>
<evidence type="ECO:0000256" key="1">
    <source>
        <dbReference type="SAM" id="SignalP"/>
    </source>
</evidence>
<feature type="chain" id="PRO_5011618438" evidence="1">
    <location>
        <begin position="26"/>
        <end position="432"/>
    </location>
</feature>
<name>A0A1I3KGX8_9SPHI</name>
<dbReference type="PANTHER" id="PTHR30203:SF23">
    <property type="entry name" value="OUTER MEMBRANE EFFLUX PROTEIN"/>
    <property type="match status" value="1"/>
</dbReference>
<protein>
    <submittedName>
        <fullName evidence="2">Outer membrane protein, cobalt-zinc-cadmium efflux system</fullName>
    </submittedName>
</protein>
<dbReference type="AlphaFoldDB" id="A0A1I3KGX8"/>
<dbReference type="GO" id="GO:0015562">
    <property type="term" value="F:efflux transmembrane transporter activity"/>
    <property type="evidence" value="ECO:0007669"/>
    <property type="project" value="InterPro"/>
</dbReference>
<dbReference type="SUPFAM" id="SSF56954">
    <property type="entry name" value="Outer membrane efflux proteins (OEP)"/>
    <property type="match status" value="1"/>
</dbReference>
<dbReference type="Gene3D" id="1.20.1600.10">
    <property type="entry name" value="Outer membrane efflux proteins (OEP)"/>
    <property type="match status" value="1"/>
</dbReference>
<evidence type="ECO:0000313" key="3">
    <source>
        <dbReference type="Proteomes" id="UP000198670"/>
    </source>
</evidence>
<dbReference type="STRING" id="1477437.SAMN05444682_105198"/>
<dbReference type="Proteomes" id="UP000198670">
    <property type="component" value="Unassembled WGS sequence"/>
</dbReference>
<dbReference type="EMBL" id="FOQO01000005">
    <property type="protein sequence ID" value="SFI71736.1"/>
    <property type="molecule type" value="Genomic_DNA"/>
</dbReference>
<feature type="signal peptide" evidence="1">
    <location>
        <begin position="1"/>
        <end position="25"/>
    </location>
</feature>
<dbReference type="PANTHER" id="PTHR30203">
    <property type="entry name" value="OUTER MEMBRANE CATION EFFLUX PROTEIN"/>
    <property type="match status" value="1"/>
</dbReference>
<sequence>MKVGFRYLAALVFCCLATNAPAQYASDTLTITPAEAEAVFLQRNLRLLAGKLDIDIAKAQVIQAKLWPNPVLSIGEVNPWSNGGAEALGHLFGDWGNHAQVAVDVEQLIQTAGKRRKRIAVEEAGLVVAEHYFEDLLRSLQVEFRTQITELYRTQAGMAVYEEVLGKLRQLLHGYQRQVVQGNISRSEYMRLWASEVEVMKAIDDLRRENGEAQRHAKTLMGLAPQEELVLAGGGLPDVPIDVLNALDVPTLREWATTYNAELAALQSGTVQADWQLRYEQAQRVPDVTVNAGYDRGGNIMRDFVGLGVAVDLPFFNRNQGNIKAAQSMLAQSRLLADNKKNEVESEVIRIWKDLLAIIARREHMGTQYEADMDTLLTSYHRNFAERHISLLEYLDFLDAYLHSKDILLVTEKELRVQYEALRYHVGSQLPY</sequence>
<gene>
    <name evidence="2" type="ORF">SAMN05444682_105198</name>
</gene>
<proteinExistence type="predicted"/>
<organism evidence="2 3">
    <name type="scientific">Parapedobacter indicus</name>
    <dbReference type="NCBI Taxonomy" id="1477437"/>
    <lineage>
        <taxon>Bacteria</taxon>
        <taxon>Pseudomonadati</taxon>
        <taxon>Bacteroidota</taxon>
        <taxon>Sphingobacteriia</taxon>
        <taxon>Sphingobacteriales</taxon>
        <taxon>Sphingobacteriaceae</taxon>
        <taxon>Parapedobacter</taxon>
    </lineage>
</organism>
<dbReference type="InterPro" id="IPR010131">
    <property type="entry name" value="MdtP/NodT-like"/>
</dbReference>